<evidence type="ECO:0000313" key="3">
    <source>
        <dbReference type="Ensembl" id="ENSDNVP00000013052.1"/>
    </source>
</evidence>
<keyword evidence="2" id="KW-0732">Signal</keyword>
<dbReference type="GO" id="GO:0001819">
    <property type="term" value="P:positive regulation of cytokine production"/>
    <property type="evidence" value="ECO:0007669"/>
    <property type="project" value="TreeGrafter"/>
</dbReference>
<protein>
    <submittedName>
        <fullName evidence="3">Leucine rich adaptor protein 1</fullName>
    </submittedName>
</protein>
<dbReference type="PANTHER" id="PTHR33767:SF2">
    <property type="entry name" value="LEUCINE RICH ADAPTOR PROTEIN 1"/>
    <property type="match status" value="1"/>
</dbReference>
<evidence type="ECO:0000313" key="4">
    <source>
        <dbReference type="Proteomes" id="UP000694423"/>
    </source>
</evidence>
<reference evidence="3" key="2">
    <citation type="submission" date="2025-09" db="UniProtKB">
        <authorList>
            <consortium name="Ensembl"/>
        </authorList>
    </citation>
    <scope>IDENTIFICATION</scope>
</reference>
<sequence>MGFSPSLSFSPPFLLPFLATYFHPVQGKSSGFQQRVSYKQECLGRLAFPLGKQMFLQQLKFCEELPLSLGGTRIGNAYLRAVDVKILQQLVVVNEGIEAVKWLLEEKSTLTSRCSSLTSSQYSLVESQEASRRGSWDSVQDPNDKLDSISIGSYLDTLADDMDEYSQNAAEPATASAPGRALARAEQDWARIDHDRGLPAKQEKGKAEHEWPHADHLPAGLPQDWSCPDQQRFAKEPQVANGYLGKQPSSLEPGKDTKLLSGAGERMGKGNPGGKARKAEADFENCKLNSKARLEYDAHWRWLQSQDDVTFL</sequence>
<reference evidence="3" key="1">
    <citation type="submission" date="2025-08" db="UniProtKB">
        <authorList>
            <consortium name="Ensembl"/>
        </authorList>
    </citation>
    <scope>IDENTIFICATION</scope>
</reference>
<dbReference type="Pfam" id="PF14854">
    <property type="entry name" value="LURAP"/>
    <property type="match status" value="1"/>
</dbReference>
<dbReference type="AlphaFoldDB" id="A0A8C4JSZ2"/>
<accession>A0A8C4JSZ2</accession>
<dbReference type="InterPro" id="IPR037443">
    <property type="entry name" value="LURAP1"/>
</dbReference>
<feature type="region of interest" description="Disordered" evidence="1">
    <location>
        <begin position="192"/>
        <end position="218"/>
    </location>
</feature>
<name>A0A8C4JSZ2_DRONO</name>
<dbReference type="Proteomes" id="UP000694423">
    <property type="component" value="Unplaced"/>
</dbReference>
<keyword evidence="4" id="KW-1185">Reference proteome</keyword>
<feature type="chain" id="PRO_5034189933" evidence="2">
    <location>
        <begin position="28"/>
        <end position="312"/>
    </location>
</feature>
<proteinExistence type="predicted"/>
<dbReference type="InterPro" id="IPR039499">
    <property type="entry name" value="LURA1/LRA25"/>
</dbReference>
<evidence type="ECO:0000256" key="1">
    <source>
        <dbReference type="SAM" id="MobiDB-lite"/>
    </source>
</evidence>
<feature type="signal peptide" evidence="2">
    <location>
        <begin position="1"/>
        <end position="27"/>
    </location>
</feature>
<gene>
    <name evidence="3" type="primary">LURAP1</name>
</gene>
<organism evidence="3 4">
    <name type="scientific">Dromaius novaehollandiae</name>
    <name type="common">Emu</name>
    <dbReference type="NCBI Taxonomy" id="8790"/>
    <lineage>
        <taxon>Eukaryota</taxon>
        <taxon>Metazoa</taxon>
        <taxon>Chordata</taxon>
        <taxon>Craniata</taxon>
        <taxon>Vertebrata</taxon>
        <taxon>Euteleostomi</taxon>
        <taxon>Archelosauria</taxon>
        <taxon>Archosauria</taxon>
        <taxon>Dinosauria</taxon>
        <taxon>Saurischia</taxon>
        <taxon>Theropoda</taxon>
        <taxon>Coelurosauria</taxon>
        <taxon>Aves</taxon>
        <taxon>Palaeognathae</taxon>
        <taxon>Casuariiformes</taxon>
        <taxon>Dromaiidae</taxon>
        <taxon>Dromaius</taxon>
    </lineage>
</organism>
<dbReference type="GO" id="GO:0043123">
    <property type="term" value="P:positive regulation of canonical NF-kappaB signal transduction"/>
    <property type="evidence" value="ECO:0007669"/>
    <property type="project" value="InterPro"/>
</dbReference>
<evidence type="ECO:0000256" key="2">
    <source>
        <dbReference type="SAM" id="SignalP"/>
    </source>
</evidence>
<dbReference type="Ensembl" id="ENSDNVT00000015743.1">
    <property type="protein sequence ID" value="ENSDNVP00000013052.1"/>
    <property type="gene ID" value="ENSDNVG00000009248.1"/>
</dbReference>
<dbReference type="PANTHER" id="PTHR33767">
    <property type="entry name" value="LEUCINE RICH ADAPTOR PROTEIN 1-LIKE"/>
    <property type="match status" value="1"/>
</dbReference>
<feature type="region of interest" description="Disordered" evidence="1">
    <location>
        <begin position="243"/>
        <end position="278"/>
    </location>
</feature>
<feature type="compositionally biased region" description="Basic and acidic residues" evidence="1">
    <location>
        <begin position="192"/>
        <end position="216"/>
    </location>
</feature>